<organism evidence="2">
    <name type="scientific">Schistocephalus solidus</name>
    <name type="common">Tapeworm</name>
    <dbReference type="NCBI Taxonomy" id="70667"/>
    <lineage>
        <taxon>Eukaryota</taxon>
        <taxon>Metazoa</taxon>
        <taxon>Spiralia</taxon>
        <taxon>Lophotrochozoa</taxon>
        <taxon>Platyhelminthes</taxon>
        <taxon>Cestoda</taxon>
        <taxon>Eucestoda</taxon>
        <taxon>Diphyllobothriidea</taxon>
        <taxon>Diphyllobothriidae</taxon>
        <taxon>Schistocephalus</taxon>
    </lineage>
</organism>
<dbReference type="EMBL" id="GEEE01016353">
    <property type="protein sequence ID" value="JAP46872.1"/>
    <property type="molecule type" value="Transcribed_RNA"/>
</dbReference>
<evidence type="ECO:0008006" key="3">
    <source>
        <dbReference type="Google" id="ProtNLM"/>
    </source>
</evidence>
<evidence type="ECO:0000313" key="2">
    <source>
        <dbReference type="EMBL" id="JAP62650.1"/>
    </source>
</evidence>
<protein>
    <recommendedName>
        <fullName evidence="3">DRBM domain-containing protein</fullName>
    </recommendedName>
</protein>
<feature type="compositionally biased region" description="Basic and acidic residues" evidence="1">
    <location>
        <begin position="1"/>
        <end position="18"/>
    </location>
</feature>
<name>A0A0V0JBM0_SCHSO</name>
<dbReference type="EMBL" id="GEEE01017152">
    <property type="protein sequence ID" value="JAP46073.1"/>
    <property type="molecule type" value="Transcribed_RNA"/>
</dbReference>
<feature type="region of interest" description="Disordered" evidence="1">
    <location>
        <begin position="45"/>
        <end position="86"/>
    </location>
</feature>
<sequence length="1123" mass="122747">MEEKATAKRRKTNDDQRKLPAANEVSRKQADAHILSFLKTVISEAQTRNLKKKSTNAPSKRIVEKRDACTQTEEPPDNLPLEAPLSPTSLLSRYAPASSDNPPSNLDPSALGIFSGPTNTDLRYFTTAYARSNSSNVPSDVNSAPESRLTSSTVKQLVNKWMLQYEEWFYNHFGVDVRTAVGDNARLPTPFSDEPIPKDAFNDDVGFRSAVPIAIYAPPSEQMSIAPSSVSATTFATATTLPSQTVPIQTVDTSVGCQTYQISRAPVVYPQSLFFPAVVSQPTALTVPFSNPYLTLHAQSNALATSAAGGLSLAALAAQPVNPLFTYLNTGTITVPTIANLLSSVTTGCVSQSPLSQSLIAPSVINPNVLATLNAMQPSSARVSFPTMSSLFTGIFPNMCTQPTTTVANAAITSDPLAELDFSTMLTTALYCPESEISGLGTSSVVTQYGVYAVLRSPETASEELKAAANRSDNDDDARKKMESKLPVHMAPPEFHSNPNNWMPPPPPTVLLLQKQALICALQIHIRDKMREIESRKACAKRPIDIDYITALESTVEKSVKVKVAYVHNRINCLPEDALTPFLCGLKNAELDATDATPIETNVVQSVNEVAESTSTDNSSDDVPITAVCEEKSRNMYICDLLIGDVFICQALAGHKHQSKACAARKAMTILSEPSFLVGGIRRWNLADYLILCLSPKADLVPRLSPFLYDPLSLIPKDRVISEGDPMETFKIINPKPVDDLWLYTALPISVDWKSTLSAEQILAQSAEFSQMTVDFEVEFDSVVGNFVCYGLVDGHCCSNATAVNVVIARANAAHRLLEYLQKTQPVVGLLLPPPEPDDEPLVSQEDLMHPLWGLTEATIVDSLMWGKEERQFALPIEHLEAHCEVPPLPNSSTTDGTEDTEFGGCFPSQEVLEHYIQAYAASAVVTPLRISNNALPRALWPLARKAAHAWGLLTRIEFELPDNLETAFLLVCKRAPLPRLKRTLYERTELGVFYLLDRGHLGEEAMRRLLEAEIIEEMVVTPVEESGHQTGSVEGVDSVEDPTCHVSEQSLPDDDLSRMARRFHETSQLVSFSVKQEPDCCASEQSPAIEDCVLVRAELNQPSNAIEILDDLPRQLIPGIDF</sequence>
<feature type="region of interest" description="Disordered" evidence="1">
    <location>
        <begin position="1"/>
        <end position="30"/>
    </location>
</feature>
<proteinExistence type="predicted"/>
<accession>A0A0V0JBM0</accession>
<dbReference type="EMBL" id="GEEE01000575">
    <property type="protein sequence ID" value="JAP62650.1"/>
    <property type="molecule type" value="Transcribed_RNA"/>
</dbReference>
<reference evidence="2" key="1">
    <citation type="submission" date="2016-01" db="EMBL/GenBank/DDBJ databases">
        <title>Reference transcriptome for the parasite Schistocephalus solidus: insights into the molecular evolution of parasitism.</title>
        <authorList>
            <person name="Hebert F.O."/>
            <person name="Grambauer S."/>
            <person name="Barber I."/>
            <person name="Landry C.R."/>
            <person name="Aubin-Horth N."/>
        </authorList>
    </citation>
    <scope>NUCLEOTIDE SEQUENCE</scope>
</reference>
<dbReference type="EMBL" id="GEEE01013643">
    <property type="protein sequence ID" value="JAP49582.1"/>
    <property type="molecule type" value="Transcribed_RNA"/>
</dbReference>
<evidence type="ECO:0000256" key="1">
    <source>
        <dbReference type="SAM" id="MobiDB-lite"/>
    </source>
</evidence>
<dbReference type="AlphaFoldDB" id="A0A0V0JBM0"/>
<gene>
    <name evidence="2" type="ORF">TR151198</name>
</gene>